<feature type="non-terminal residue" evidence="2">
    <location>
        <position position="59"/>
    </location>
</feature>
<dbReference type="InterPro" id="IPR012902">
    <property type="entry name" value="N_methyl_site"/>
</dbReference>
<gene>
    <name evidence="2" type="ORF">CSC81_18735</name>
</gene>
<organism evidence="2 3">
    <name type="scientific">Tenacibaculum discolor</name>
    <dbReference type="NCBI Taxonomy" id="361581"/>
    <lineage>
        <taxon>Bacteria</taxon>
        <taxon>Pseudomonadati</taxon>
        <taxon>Bacteroidota</taxon>
        <taxon>Flavobacteriia</taxon>
        <taxon>Flavobacteriales</taxon>
        <taxon>Flavobacteriaceae</taxon>
        <taxon>Tenacibaculum</taxon>
    </lineage>
</organism>
<keyword evidence="1" id="KW-1133">Transmembrane helix</keyword>
<evidence type="ECO:0000313" key="2">
    <source>
        <dbReference type="EMBL" id="PHN95776.1"/>
    </source>
</evidence>
<comment type="caution">
    <text evidence="2">The sequence shown here is derived from an EMBL/GenBank/DDBJ whole genome shotgun (WGS) entry which is preliminary data.</text>
</comment>
<dbReference type="PROSITE" id="PS00409">
    <property type="entry name" value="PROKAR_NTER_METHYL"/>
    <property type="match status" value="1"/>
</dbReference>
<evidence type="ECO:0000256" key="1">
    <source>
        <dbReference type="SAM" id="Phobius"/>
    </source>
</evidence>
<name>A0A2G1BNZ6_9FLAO</name>
<proteinExistence type="predicted"/>
<evidence type="ECO:0000313" key="3">
    <source>
        <dbReference type="Proteomes" id="UP000222163"/>
    </source>
</evidence>
<accession>A0A2G1BNZ6</accession>
<dbReference type="EMBL" id="PDUU01001095">
    <property type="protein sequence ID" value="PHN95776.1"/>
    <property type="molecule type" value="Genomic_DNA"/>
</dbReference>
<dbReference type="Proteomes" id="UP000222163">
    <property type="component" value="Unassembled WGS sequence"/>
</dbReference>
<feature type="transmembrane region" description="Helical" evidence="1">
    <location>
        <begin position="21"/>
        <end position="43"/>
    </location>
</feature>
<dbReference type="RefSeq" id="WP_141554288.1">
    <property type="nucleotide sequence ID" value="NZ_PDUU01001095.1"/>
</dbReference>
<dbReference type="AlphaFoldDB" id="A0A2G1BNZ6"/>
<keyword evidence="1" id="KW-0472">Membrane</keyword>
<keyword evidence="1" id="KW-0812">Transmembrane</keyword>
<dbReference type="Pfam" id="PF07963">
    <property type="entry name" value="N_methyl"/>
    <property type="match status" value="1"/>
</dbReference>
<dbReference type="NCBIfam" id="TIGR02532">
    <property type="entry name" value="IV_pilin_GFxxxE"/>
    <property type="match status" value="1"/>
</dbReference>
<sequence length="59" mass="6260">MTSPTHSRRCDAPLRQSGFSLVEIMVSLAIGLMVIGAVFTNYLNNSSGSQQTAAMAQVT</sequence>
<reference evidence="2 3" key="1">
    <citation type="journal article" date="2016" name="Nat. Commun.">
        <title>Microbial interactions lead to rapid micro-scale successions on model marine particles.</title>
        <authorList>
            <person name="Datta M.S."/>
            <person name="Sliwerska E."/>
            <person name="Gore J."/>
            <person name="Polz M.F."/>
            <person name="Cordero O.X."/>
        </authorList>
    </citation>
    <scope>NUCLEOTIDE SEQUENCE [LARGE SCALE GENOMIC DNA]</scope>
    <source>
        <strain evidence="2 3">4G03</strain>
    </source>
</reference>
<protein>
    <submittedName>
        <fullName evidence="2">Uncharacterized protein</fullName>
    </submittedName>
</protein>